<evidence type="ECO:0000256" key="10">
    <source>
        <dbReference type="ARBA" id="ARBA00022741"/>
    </source>
</evidence>
<dbReference type="Pfam" id="PF02706">
    <property type="entry name" value="Wzz"/>
    <property type="match status" value="1"/>
</dbReference>
<dbReference type="GO" id="GO:0005524">
    <property type="term" value="F:ATP binding"/>
    <property type="evidence" value="ECO:0007669"/>
    <property type="project" value="UniProtKB-KW"/>
</dbReference>
<evidence type="ECO:0000256" key="15">
    <source>
        <dbReference type="ARBA" id="ARBA00023137"/>
    </source>
</evidence>
<feature type="compositionally biased region" description="Basic and acidic residues" evidence="17">
    <location>
        <begin position="526"/>
        <end position="547"/>
    </location>
</feature>
<dbReference type="InterPro" id="IPR050445">
    <property type="entry name" value="Bact_polysacc_biosynth/exp"/>
</dbReference>
<feature type="domain" description="AAA" evidence="20">
    <location>
        <begin position="348"/>
        <end position="456"/>
    </location>
</feature>
<evidence type="ECO:0000259" key="19">
    <source>
        <dbReference type="Pfam" id="PF02706"/>
    </source>
</evidence>
<evidence type="ECO:0000256" key="12">
    <source>
        <dbReference type="ARBA" id="ARBA00022840"/>
    </source>
</evidence>
<dbReference type="SUPFAM" id="SSF52540">
    <property type="entry name" value="P-loop containing nucleoside triphosphate hydrolases"/>
    <property type="match status" value="1"/>
</dbReference>
<dbReference type="NCBIfam" id="TIGR01007">
    <property type="entry name" value="eps_fam"/>
    <property type="match status" value="1"/>
</dbReference>
<feature type="transmembrane region" description="Helical" evidence="18">
    <location>
        <begin position="81"/>
        <end position="101"/>
    </location>
</feature>
<comment type="subcellular location">
    <subcellularLocation>
        <location evidence="1">Cell inner membrane</location>
        <topology evidence="1">Multi-pass membrane protein</topology>
    </subcellularLocation>
</comment>
<protein>
    <recommendedName>
        <fullName evidence="5">non-specific protein-tyrosine kinase</fullName>
        <ecNumber evidence="5">2.7.10.2</ecNumber>
    </recommendedName>
</protein>
<dbReference type="PANTHER" id="PTHR32309:SF13">
    <property type="entry name" value="FERRIC ENTEROBACTIN TRANSPORT PROTEIN FEPE"/>
    <property type="match status" value="1"/>
</dbReference>
<keyword evidence="8" id="KW-0808">Transferase</keyword>
<proteinExistence type="inferred from homology"/>
<keyword evidence="11 21" id="KW-0418">Kinase</keyword>
<dbReference type="PANTHER" id="PTHR32309">
    <property type="entry name" value="TYROSINE-PROTEIN KINASE"/>
    <property type="match status" value="1"/>
</dbReference>
<gene>
    <name evidence="21" type="ORF">G1C95_0995</name>
</gene>
<dbReference type="Gene3D" id="3.40.50.300">
    <property type="entry name" value="P-loop containing nucleotide triphosphate hydrolases"/>
    <property type="match status" value="1"/>
</dbReference>
<keyword evidence="6" id="KW-1003">Cell membrane</keyword>
<dbReference type="GO" id="GO:0042802">
    <property type="term" value="F:identical protein binding"/>
    <property type="evidence" value="ECO:0007669"/>
    <property type="project" value="UniProtKB-ARBA"/>
</dbReference>
<reference evidence="21 22" key="1">
    <citation type="submission" date="2020-02" db="EMBL/GenBank/DDBJ databases">
        <title>Characterization of phylogenetic diversity of novel bifidobacterial species isolated in Czech ZOOs.</title>
        <authorList>
            <person name="Lugli G.A."/>
            <person name="Vera N.B."/>
            <person name="Ventura M."/>
        </authorList>
    </citation>
    <scope>NUCLEOTIDE SEQUENCE [LARGE SCALE GENOMIC DNA]</scope>
    <source>
        <strain evidence="21 22">DSM 109957</strain>
    </source>
</reference>
<evidence type="ECO:0000256" key="9">
    <source>
        <dbReference type="ARBA" id="ARBA00022692"/>
    </source>
</evidence>
<keyword evidence="7" id="KW-0997">Cell inner membrane</keyword>
<dbReference type="GO" id="GO:0004715">
    <property type="term" value="F:non-membrane spanning protein tyrosine kinase activity"/>
    <property type="evidence" value="ECO:0007669"/>
    <property type="project" value="UniProtKB-EC"/>
</dbReference>
<evidence type="ECO:0000256" key="11">
    <source>
        <dbReference type="ARBA" id="ARBA00022777"/>
    </source>
</evidence>
<sequence>MLFLDARSVSRMALDIVTGVCAAIRIENGVILAPQVPNATQADPNEGTTATLNATNAAAMNAADDAGMTIADLLRIVGKHLAVVITTFVIVVVAVAAYTFLTPKQYTATAQLFAAYATTSDDSGNISQLQQGGTYIASQIKSYPTLAKTETVLAPALNSLDDADNLTMTDISNMITITNPDDTYVIELSAVSGDPQQAADVANAVADSLSHVVSGTLYDTDKSPVNLSVVQKADVPISASSPRVSLNLAVGIVAGLVLAVVAALLRDIMSRRIQDVADLQSITGDTNIMGLVPLDDKLNNTKPIVITSPDSVIAEEFRRIRTNLSFTTSTTANNSRLFVISSAGPTEGKTTVAVNIAAALAENGAKVLLIDADLRHPSVAERMGIQGNVGLAHVLSKQVNVRDAVQRYWKTNFHVLPAGPRLQNASVLLNSDLMKALVDQALEQYDYVIVDTSPMSVANDAAVFGKISGGVMLVVGKGTTFKRGLSEVTRQLDLLDVPVLGYVFNRADVKKRRGDYYYYSYGYGETENKDKSKSKEDQASHKAGHAE</sequence>
<dbReference type="InterPro" id="IPR003856">
    <property type="entry name" value="LPS_length_determ_N"/>
</dbReference>
<evidence type="ECO:0000256" key="5">
    <source>
        <dbReference type="ARBA" id="ARBA00011903"/>
    </source>
</evidence>
<evidence type="ECO:0000259" key="20">
    <source>
        <dbReference type="Pfam" id="PF13614"/>
    </source>
</evidence>
<comment type="caution">
    <text evidence="21">The sequence shown here is derived from an EMBL/GenBank/DDBJ whole genome shotgun (WGS) entry which is preliminary data.</text>
</comment>
<evidence type="ECO:0000256" key="16">
    <source>
        <dbReference type="ARBA" id="ARBA00051245"/>
    </source>
</evidence>
<keyword evidence="22" id="KW-1185">Reference proteome</keyword>
<evidence type="ECO:0000313" key="22">
    <source>
        <dbReference type="Proteomes" id="UP000532194"/>
    </source>
</evidence>
<dbReference type="EC" id="2.7.10.2" evidence="5"/>
<comment type="similarity">
    <text evidence="3">Belongs to the CpsD/CapB family.</text>
</comment>
<feature type="transmembrane region" description="Helical" evidence="18">
    <location>
        <begin position="244"/>
        <end position="265"/>
    </location>
</feature>
<keyword evidence="10" id="KW-0547">Nucleotide-binding</keyword>
<keyword evidence="15 21" id="KW-0829">Tyrosine-protein kinase</keyword>
<evidence type="ECO:0000256" key="7">
    <source>
        <dbReference type="ARBA" id="ARBA00022519"/>
    </source>
</evidence>
<evidence type="ECO:0000256" key="6">
    <source>
        <dbReference type="ARBA" id="ARBA00022475"/>
    </source>
</evidence>
<dbReference type="Pfam" id="PF13614">
    <property type="entry name" value="AAA_31"/>
    <property type="match status" value="1"/>
</dbReference>
<comment type="similarity">
    <text evidence="2">Belongs to the CpsC/CapA family.</text>
</comment>
<evidence type="ECO:0000256" key="18">
    <source>
        <dbReference type="SAM" id="Phobius"/>
    </source>
</evidence>
<evidence type="ECO:0000256" key="8">
    <source>
        <dbReference type="ARBA" id="ARBA00022679"/>
    </source>
</evidence>
<dbReference type="Proteomes" id="UP000532194">
    <property type="component" value="Unassembled WGS sequence"/>
</dbReference>
<evidence type="ECO:0000256" key="13">
    <source>
        <dbReference type="ARBA" id="ARBA00022989"/>
    </source>
</evidence>
<evidence type="ECO:0000256" key="1">
    <source>
        <dbReference type="ARBA" id="ARBA00004429"/>
    </source>
</evidence>
<keyword evidence="13 18" id="KW-1133">Transmembrane helix</keyword>
<keyword evidence="9 18" id="KW-0812">Transmembrane</keyword>
<comment type="catalytic activity">
    <reaction evidence="16">
        <text>L-tyrosyl-[protein] + ATP = O-phospho-L-tyrosyl-[protein] + ADP + H(+)</text>
        <dbReference type="Rhea" id="RHEA:10596"/>
        <dbReference type="Rhea" id="RHEA-COMP:10136"/>
        <dbReference type="Rhea" id="RHEA-COMP:20101"/>
        <dbReference type="ChEBI" id="CHEBI:15378"/>
        <dbReference type="ChEBI" id="CHEBI:30616"/>
        <dbReference type="ChEBI" id="CHEBI:46858"/>
        <dbReference type="ChEBI" id="CHEBI:61978"/>
        <dbReference type="ChEBI" id="CHEBI:456216"/>
        <dbReference type="EC" id="2.7.10.2"/>
    </reaction>
</comment>
<evidence type="ECO:0000256" key="3">
    <source>
        <dbReference type="ARBA" id="ARBA00007316"/>
    </source>
</evidence>
<dbReference type="InterPro" id="IPR005702">
    <property type="entry name" value="Wzc-like_C"/>
</dbReference>
<dbReference type="FunFam" id="3.40.50.300:FF:000527">
    <property type="entry name" value="Tyrosine-protein kinase etk"/>
    <property type="match status" value="1"/>
</dbReference>
<comment type="similarity">
    <text evidence="4">Belongs to the etk/wzc family.</text>
</comment>
<evidence type="ECO:0000313" key="21">
    <source>
        <dbReference type="EMBL" id="NMM93810.1"/>
    </source>
</evidence>
<evidence type="ECO:0000256" key="14">
    <source>
        <dbReference type="ARBA" id="ARBA00023136"/>
    </source>
</evidence>
<evidence type="ECO:0000256" key="17">
    <source>
        <dbReference type="SAM" id="MobiDB-lite"/>
    </source>
</evidence>
<organism evidence="21 22">
    <name type="scientific">Bifidobacterium oedipodis</name>
    <dbReference type="NCBI Taxonomy" id="2675322"/>
    <lineage>
        <taxon>Bacteria</taxon>
        <taxon>Bacillati</taxon>
        <taxon>Actinomycetota</taxon>
        <taxon>Actinomycetes</taxon>
        <taxon>Bifidobacteriales</taxon>
        <taxon>Bifidobacteriaceae</taxon>
        <taxon>Bifidobacterium</taxon>
    </lineage>
</organism>
<keyword evidence="12" id="KW-0067">ATP-binding</keyword>
<name>A0A7Y0HRA3_9BIFI</name>
<evidence type="ECO:0000256" key="4">
    <source>
        <dbReference type="ARBA" id="ARBA00008883"/>
    </source>
</evidence>
<feature type="domain" description="Polysaccharide chain length determinant N-terminal" evidence="19">
    <location>
        <begin position="70"/>
        <end position="141"/>
    </location>
</feature>
<dbReference type="CDD" id="cd05387">
    <property type="entry name" value="BY-kinase"/>
    <property type="match status" value="1"/>
</dbReference>
<dbReference type="AlphaFoldDB" id="A0A7Y0HRA3"/>
<evidence type="ECO:0000256" key="2">
    <source>
        <dbReference type="ARBA" id="ARBA00006683"/>
    </source>
</evidence>
<accession>A0A7Y0HRA3</accession>
<dbReference type="GO" id="GO:0005886">
    <property type="term" value="C:plasma membrane"/>
    <property type="evidence" value="ECO:0007669"/>
    <property type="project" value="UniProtKB-SubCell"/>
</dbReference>
<dbReference type="InterPro" id="IPR025669">
    <property type="entry name" value="AAA_dom"/>
</dbReference>
<dbReference type="EMBL" id="JAAIII010000002">
    <property type="protein sequence ID" value="NMM93810.1"/>
    <property type="molecule type" value="Genomic_DNA"/>
</dbReference>
<dbReference type="InterPro" id="IPR027417">
    <property type="entry name" value="P-loop_NTPase"/>
</dbReference>
<keyword evidence="14 18" id="KW-0472">Membrane</keyword>
<feature type="region of interest" description="Disordered" evidence="17">
    <location>
        <begin position="524"/>
        <end position="547"/>
    </location>
</feature>